<feature type="region of interest" description="Disordered" evidence="1">
    <location>
        <begin position="258"/>
        <end position="277"/>
    </location>
</feature>
<accession>A0AAE0GBG6</accession>
<feature type="compositionally biased region" description="Basic and acidic residues" evidence="1">
    <location>
        <begin position="724"/>
        <end position="735"/>
    </location>
</feature>
<evidence type="ECO:0000313" key="3">
    <source>
        <dbReference type="Proteomes" id="UP001190700"/>
    </source>
</evidence>
<dbReference type="AlphaFoldDB" id="A0AAE0GBG6"/>
<dbReference type="Proteomes" id="UP001190700">
    <property type="component" value="Unassembled WGS sequence"/>
</dbReference>
<reference evidence="2 3" key="1">
    <citation type="journal article" date="2015" name="Genome Biol. Evol.">
        <title>Comparative Genomics of a Bacterivorous Green Alga Reveals Evolutionary Causalities and Consequences of Phago-Mixotrophic Mode of Nutrition.</title>
        <authorList>
            <person name="Burns J.A."/>
            <person name="Paasch A."/>
            <person name="Narechania A."/>
            <person name="Kim E."/>
        </authorList>
    </citation>
    <scope>NUCLEOTIDE SEQUENCE [LARGE SCALE GENOMIC DNA]</scope>
    <source>
        <strain evidence="2 3">PLY_AMNH</strain>
    </source>
</reference>
<feature type="compositionally biased region" description="Polar residues" evidence="1">
    <location>
        <begin position="1"/>
        <end position="12"/>
    </location>
</feature>
<comment type="caution">
    <text evidence="2">The sequence shown here is derived from an EMBL/GenBank/DDBJ whole genome shotgun (WGS) entry which is preliminary data.</text>
</comment>
<proteinExistence type="predicted"/>
<feature type="compositionally biased region" description="Basic residues" evidence="1">
    <location>
        <begin position="384"/>
        <end position="394"/>
    </location>
</feature>
<organism evidence="2 3">
    <name type="scientific">Cymbomonas tetramitiformis</name>
    <dbReference type="NCBI Taxonomy" id="36881"/>
    <lineage>
        <taxon>Eukaryota</taxon>
        <taxon>Viridiplantae</taxon>
        <taxon>Chlorophyta</taxon>
        <taxon>Pyramimonadophyceae</taxon>
        <taxon>Pyramimonadales</taxon>
        <taxon>Pyramimonadaceae</taxon>
        <taxon>Cymbomonas</taxon>
    </lineage>
</organism>
<name>A0AAE0GBG6_9CHLO</name>
<feature type="region of interest" description="Disordered" evidence="1">
    <location>
        <begin position="50"/>
        <end position="78"/>
    </location>
</feature>
<dbReference type="EMBL" id="LGRX02007464">
    <property type="protein sequence ID" value="KAK3274963.1"/>
    <property type="molecule type" value="Genomic_DNA"/>
</dbReference>
<evidence type="ECO:0000256" key="1">
    <source>
        <dbReference type="SAM" id="MobiDB-lite"/>
    </source>
</evidence>
<sequence length="750" mass="78707">SVFTLTPGSGHQVTEPVFTLTPGSGQQATSFELGVISELEHHAAAVSFADQASPHTGDLLSRQSGDDVEGDSGKDSSLSDIMRTVQQLRLERVASKACEANPGGLQCRPHPLTMEPSAWRRSSGAPPASRLVFCVSRQPGSGAGGDESNRPSSEEETQPIQVSMADVAKAVQCLTKPVASVRAGRLLACYGRNPQGRLQGPVTLCADEQSRHVGGRLVLSVLPDSSLRLLWQSPKAKPPGEAVIAHVSAERAAQYRRSAGPCADDADTPSEGSSTAWEPPAAVHRIAEDPSGKSFYVIAGQGAGRRRSYFYLQEPSSEDGVAKLAALAEVLDKMPSLSTLAGLTEAKLEQLEAAAPSLAALSNPLQGSLAQTLQALPEALSRHLRRGGPQRGGKRQPAGSHAQALQQATAGILLGRPSPAIGKKKRTKTKRTLESASPFSFQAACSGKTAKMKHAAAVSKPRAQRPKESMEDELCSLQPPFIPRHDCGRATETHLRASLKEQRRQLKQRMQQLERRSTAGACSSGLPDAVLAALNTSAKSTAADDAVEGPHGRGHGSHDDRADDDRANANAPRSEEGGHPSTEGFCSGNSLDRSTTMEGREAEDAGSLAVLDTKPWDAPGAAHEARQERFVSEPVTHADGDLTRPHMGDWSIAGESCPSSSGKSWALDNLVGTPSRSRGCAGVACESSGAAPGALAPSSTLISQGKVSTGHKVTKSAGSKANVHKAEESSGDKGKVTAMNIMDILQQRSK</sequence>
<feature type="region of interest" description="Disordered" evidence="1">
    <location>
        <begin position="136"/>
        <end position="160"/>
    </location>
</feature>
<feature type="compositionally biased region" description="Basic and acidic residues" evidence="1">
    <location>
        <begin position="548"/>
        <end position="578"/>
    </location>
</feature>
<keyword evidence="3" id="KW-1185">Reference proteome</keyword>
<gene>
    <name evidence="2" type="ORF">CYMTET_16884</name>
</gene>
<feature type="compositionally biased region" description="Polar residues" evidence="1">
    <location>
        <begin position="587"/>
        <end position="597"/>
    </location>
</feature>
<evidence type="ECO:0000313" key="2">
    <source>
        <dbReference type="EMBL" id="KAK3274963.1"/>
    </source>
</evidence>
<feature type="region of interest" description="Disordered" evidence="1">
    <location>
        <begin position="384"/>
        <end position="434"/>
    </location>
</feature>
<feature type="region of interest" description="Disordered" evidence="1">
    <location>
        <begin position="541"/>
        <end position="630"/>
    </location>
</feature>
<feature type="region of interest" description="Disordered" evidence="1">
    <location>
        <begin position="501"/>
        <end position="524"/>
    </location>
</feature>
<feature type="non-terminal residue" evidence="2">
    <location>
        <position position="1"/>
    </location>
</feature>
<feature type="region of interest" description="Disordered" evidence="1">
    <location>
        <begin position="1"/>
        <end position="24"/>
    </location>
</feature>
<feature type="region of interest" description="Disordered" evidence="1">
    <location>
        <begin position="702"/>
        <end position="738"/>
    </location>
</feature>
<protein>
    <submittedName>
        <fullName evidence="2">Uncharacterized protein</fullName>
    </submittedName>
</protein>